<feature type="transmembrane region" description="Helical" evidence="9">
    <location>
        <begin position="145"/>
        <end position="165"/>
    </location>
</feature>
<name>A0A1G8DJC8_9VIBR</name>
<dbReference type="Pfam" id="PF00664">
    <property type="entry name" value="ABC_membrane"/>
    <property type="match status" value="1"/>
</dbReference>
<dbReference type="PROSITE" id="PS50893">
    <property type="entry name" value="ABC_TRANSPORTER_2"/>
    <property type="match status" value="1"/>
</dbReference>
<dbReference type="InterPro" id="IPR011527">
    <property type="entry name" value="ABC1_TM_dom"/>
</dbReference>
<evidence type="ECO:0000256" key="5">
    <source>
        <dbReference type="ARBA" id="ARBA00022741"/>
    </source>
</evidence>
<feature type="transmembrane region" description="Helical" evidence="9">
    <location>
        <begin position="253"/>
        <end position="274"/>
    </location>
</feature>
<dbReference type="GO" id="GO:0016887">
    <property type="term" value="F:ATP hydrolysis activity"/>
    <property type="evidence" value="ECO:0007669"/>
    <property type="project" value="InterPro"/>
</dbReference>
<evidence type="ECO:0000259" key="10">
    <source>
        <dbReference type="PROSITE" id="PS50893"/>
    </source>
</evidence>
<feature type="transmembrane region" description="Helical" evidence="9">
    <location>
        <begin position="171"/>
        <end position="188"/>
    </location>
</feature>
<evidence type="ECO:0000256" key="7">
    <source>
        <dbReference type="ARBA" id="ARBA00022989"/>
    </source>
</evidence>
<protein>
    <submittedName>
        <fullName evidence="12">ATP-binding cassette, subfamily B, multidrug efflux pump</fullName>
    </submittedName>
</protein>
<dbReference type="InterPro" id="IPR039421">
    <property type="entry name" value="Type_1_exporter"/>
</dbReference>
<dbReference type="InterPro" id="IPR027417">
    <property type="entry name" value="P-loop_NTPase"/>
</dbReference>
<evidence type="ECO:0000256" key="2">
    <source>
        <dbReference type="ARBA" id="ARBA00022448"/>
    </source>
</evidence>
<proteinExistence type="predicted"/>
<dbReference type="GO" id="GO:0005886">
    <property type="term" value="C:plasma membrane"/>
    <property type="evidence" value="ECO:0007669"/>
    <property type="project" value="UniProtKB-SubCell"/>
</dbReference>
<dbReference type="SUPFAM" id="SSF90123">
    <property type="entry name" value="ABC transporter transmembrane region"/>
    <property type="match status" value="1"/>
</dbReference>
<keyword evidence="7 9" id="KW-1133">Transmembrane helix</keyword>
<evidence type="ECO:0000256" key="8">
    <source>
        <dbReference type="ARBA" id="ARBA00023136"/>
    </source>
</evidence>
<dbReference type="PROSITE" id="PS50929">
    <property type="entry name" value="ABC_TM1F"/>
    <property type="match status" value="1"/>
</dbReference>
<dbReference type="CDD" id="cd18544">
    <property type="entry name" value="ABC_6TM_TmrA_like"/>
    <property type="match status" value="1"/>
</dbReference>
<keyword evidence="8 9" id="KW-0472">Membrane</keyword>
<dbReference type="STRING" id="861298.SAMN04488136_12023"/>
<organism evidence="12 13">
    <name type="scientific">Vibrio xiamenensis</name>
    <dbReference type="NCBI Taxonomy" id="861298"/>
    <lineage>
        <taxon>Bacteria</taxon>
        <taxon>Pseudomonadati</taxon>
        <taxon>Pseudomonadota</taxon>
        <taxon>Gammaproteobacteria</taxon>
        <taxon>Vibrionales</taxon>
        <taxon>Vibrionaceae</taxon>
        <taxon>Vibrio</taxon>
    </lineage>
</organism>
<dbReference type="PANTHER" id="PTHR43394:SF1">
    <property type="entry name" value="ATP-BINDING CASSETTE SUB-FAMILY B MEMBER 10, MITOCHONDRIAL"/>
    <property type="match status" value="1"/>
</dbReference>
<evidence type="ECO:0000256" key="1">
    <source>
        <dbReference type="ARBA" id="ARBA00004651"/>
    </source>
</evidence>
<keyword evidence="13" id="KW-1185">Reference proteome</keyword>
<keyword evidence="3" id="KW-1003">Cell membrane</keyword>
<keyword evidence="6 12" id="KW-0067">ATP-binding</keyword>
<gene>
    <name evidence="12" type="ORF">SAMN04488136_12023</name>
</gene>
<feature type="domain" description="ABC transmembrane type-1" evidence="11">
    <location>
        <begin position="32"/>
        <end position="314"/>
    </location>
</feature>
<evidence type="ECO:0000256" key="6">
    <source>
        <dbReference type="ARBA" id="ARBA00022840"/>
    </source>
</evidence>
<dbReference type="PANTHER" id="PTHR43394">
    <property type="entry name" value="ATP-DEPENDENT PERMEASE MDL1, MITOCHONDRIAL"/>
    <property type="match status" value="1"/>
</dbReference>
<evidence type="ECO:0000256" key="4">
    <source>
        <dbReference type="ARBA" id="ARBA00022692"/>
    </source>
</evidence>
<feature type="transmembrane region" description="Helical" evidence="9">
    <location>
        <begin position="21"/>
        <end position="44"/>
    </location>
</feature>
<evidence type="ECO:0000256" key="3">
    <source>
        <dbReference type="ARBA" id="ARBA00022475"/>
    </source>
</evidence>
<sequence length="599" mass="66519">MSKVANKKDASGSLKLLMGYVFADKALFIRTLLLVMLATGFEVLGPMLSKVFIDDFVMPNHYPVWPVAGVVTLFIVSVLAGTYLKYKQTLKFLDIALNAVLDIRKRLFKHVLTLPVAFFDYARTGQLVSRLTNDTESIKDIYVQFLSNILANLILLIGILTAMAILDLQLMLVALALIPAVAGLIYLYQKFSVKAVTESRQLRSDINATMNESISGMAVIQSTNQQDAKYHQYQDINHNYYTTRLKSVTVGSLLLRPAINLLSILILGGVVWFFGLKVVQGFAEVGVLYAYLNYLGRFTEPLVEITQRFSLYQQAIVAGDRVYELLQEPASHTGSERLNAISHGKLSIDQLQFGYQVEKPVLHNINVEIPAGHFYAIVGHTGSGKSTLLNLLLNFYQPQAGTIRIDDEPINDYTQSAIRSGIGFIPQEPFVLATSVFDNIDMGRGLTQDAVEHAAKQAHLHDVIAAMSAGYQTELGEGGLRLSTGQRQQLIIARALAGSPKILMLDEATANIDSETEQVVQRALNELQGNVTMIVVAHRLSTIHHADRILVLDKGHLIEQGNHSQLMTIEQGRYRAMYQLQQQEKMVFQAEEKVHAACE</sequence>
<dbReference type="RefSeq" id="WP_093276001.1">
    <property type="nucleotide sequence ID" value="NZ_FNDD01000020.1"/>
</dbReference>
<evidence type="ECO:0000256" key="9">
    <source>
        <dbReference type="SAM" id="Phobius"/>
    </source>
</evidence>
<dbReference type="FunFam" id="3.40.50.300:FF:000221">
    <property type="entry name" value="Multidrug ABC transporter ATP-binding protein"/>
    <property type="match status" value="1"/>
</dbReference>
<dbReference type="OrthoDB" id="9806127at2"/>
<dbReference type="Gene3D" id="3.40.50.300">
    <property type="entry name" value="P-loop containing nucleotide triphosphate hydrolases"/>
    <property type="match status" value="1"/>
</dbReference>
<dbReference type="Proteomes" id="UP000198854">
    <property type="component" value="Unassembled WGS sequence"/>
</dbReference>
<dbReference type="SUPFAM" id="SSF52540">
    <property type="entry name" value="P-loop containing nucleoside triphosphate hydrolases"/>
    <property type="match status" value="1"/>
</dbReference>
<dbReference type="GO" id="GO:0015421">
    <property type="term" value="F:ABC-type oligopeptide transporter activity"/>
    <property type="evidence" value="ECO:0007669"/>
    <property type="project" value="TreeGrafter"/>
</dbReference>
<dbReference type="GO" id="GO:0005524">
    <property type="term" value="F:ATP binding"/>
    <property type="evidence" value="ECO:0007669"/>
    <property type="project" value="UniProtKB-KW"/>
</dbReference>
<keyword evidence="5" id="KW-0547">Nucleotide-binding</keyword>
<evidence type="ECO:0000313" key="12">
    <source>
        <dbReference type="EMBL" id="SDH57744.1"/>
    </source>
</evidence>
<keyword evidence="2" id="KW-0813">Transport</keyword>
<dbReference type="EMBL" id="FNDD01000020">
    <property type="protein sequence ID" value="SDH57744.1"/>
    <property type="molecule type" value="Genomic_DNA"/>
</dbReference>
<feature type="transmembrane region" description="Helical" evidence="9">
    <location>
        <begin position="64"/>
        <end position="84"/>
    </location>
</feature>
<evidence type="ECO:0000259" key="11">
    <source>
        <dbReference type="PROSITE" id="PS50929"/>
    </source>
</evidence>
<keyword evidence="4 9" id="KW-0812">Transmembrane</keyword>
<feature type="domain" description="ABC transporter" evidence="10">
    <location>
        <begin position="346"/>
        <end position="579"/>
    </location>
</feature>
<reference evidence="12 13" key="1">
    <citation type="submission" date="2016-10" db="EMBL/GenBank/DDBJ databases">
        <authorList>
            <person name="de Groot N.N."/>
        </authorList>
    </citation>
    <scope>NUCLEOTIDE SEQUENCE [LARGE SCALE GENOMIC DNA]</scope>
    <source>
        <strain evidence="12 13">CGMCC 1.10228</strain>
    </source>
</reference>
<accession>A0A1G8DJC8</accession>
<dbReference type="AlphaFoldDB" id="A0A1G8DJC8"/>
<comment type="subcellular location">
    <subcellularLocation>
        <location evidence="1">Cell membrane</location>
        <topology evidence="1">Multi-pass membrane protein</topology>
    </subcellularLocation>
</comment>
<evidence type="ECO:0000313" key="13">
    <source>
        <dbReference type="Proteomes" id="UP000198854"/>
    </source>
</evidence>
<dbReference type="InterPro" id="IPR003439">
    <property type="entry name" value="ABC_transporter-like_ATP-bd"/>
</dbReference>
<dbReference type="Gene3D" id="1.20.1560.10">
    <property type="entry name" value="ABC transporter type 1, transmembrane domain"/>
    <property type="match status" value="1"/>
</dbReference>
<dbReference type="SMART" id="SM00382">
    <property type="entry name" value="AAA"/>
    <property type="match status" value="1"/>
</dbReference>
<dbReference type="InterPro" id="IPR036640">
    <property type="entry name" value="ABC1_TM_sf"/>
</dbReference>
<dbReference type="Pfam" id="PF00005">
    <property type="entry name" value="ABC_tran"/>
    <property type="match status" value="1"/>
</dbReference>
<dbReference type="InterPro" id="IPR003593">
    <property type="entry name" value="AAA+_ATPase"/>
</dbReference>